<name>A0A0K0XWQ5_9GAMM</name>
<dbReference type="InterPro" id="IPR036188">
    <property type="entry name" value="FAD/NAD-bd_sf"/>
</dbReference>
<evidence type="ECO:0000313" key="2">
    <source>
        <dbReference type="EMBL" id="AKS42134.1"/>
    </source>
</evidence>
<dbReference type="InterPro" id="IPR006076">
    <property type="entry name" value="FAD-dep_OxRdtase"/>
</dbReference>
<dbReference type="Gene3D" id="3.30.9.10">
    <property type="entry name" value="D-Amino Acid Oxidase, subunit A, domain 2"/>
    <property type="match status" value="1"/>
</dbReference>
<dbReference type="Gene3D" id="3.50.50.60">
    <property type="entry name" value="FAD/NAD(P)-binding domain"/>
    <property type="match status" value="1"/>
</dbReference>
<keyword evidence="1" id="KW-0560">Oxidoreductase</keyword>
<evidence type="ECO:0000256" key="1">
    <source>
        <dbReference type="ARBA" id="ARBA00023002"/>
    </source>
</evidence>
<dbReference type="Pfam" id="PF01266">
    <property type="entry name" value="DAO"/>
    <property type="match status" value="1"/>
</dbReference>
<protein>
    <submittedName>
        <fullName evidence="2">FAD-dependent oxidoreductase</fullName>
    </submittedName>
</protein>
<dbReference type="GO" id="GO:0016491">
    <property type="term" value="F:oxidoreductase activity"/>
    <property type="evidence" value="ECO:0007669"/>
    <property type="project" value="UniProtKB-KW"/>
</dbReference>
<dbReference type="PRINTS" id="PR00420">
    <property type="entry name" value="RNGMNOXGNASE"/>
</dbReference>
<keyword evidence="3" id="KW-1185">Reference proteome</keyword>
<dbReference type="AlphaFoldDB" id="A0A0K0XWQ5"/>
<gene>
    <name evidence="2" type="ORF">WM2015_1767</name>
</gene>
<dbReference type="KEGG" id="wma:WM2015_1767"/>
<dbReference type="EMBL" id="CP012154">
    <property type="protein sequence ID" value="AKS42134.1"/>
    <property type="molecule type" value="Genomic_DNA"/>
</dbReference>
<dbReference type="PANTHER" id="PTHR13847">
    <property type="entry name" value="SARCOSINE DEHYDROGENASE-RELATED"/>
    <property type="match status" value="1"/>
</dbReference>
<proteinExistence type="predicted"/>
<sequence length="431" mass="47921">MTSEAWPGRSWYQDEAGPDRSGAEPLNVDSDVDVAIVGGGLAGVATAVALVERGVDRVAVIEADEIGSGASGRNGGFVFAGYSLGNDALADQVGEDRAREMHGWTRASVAEVRRRIRDYGLDCQANDAGVVLTDWFHRPEAMQEFAERMQQRLGFELSWLDPERCAEHVRSPRYGGGLHEPGSFHFHPLRHIRELARWLIERGAKVWHHAPVRSIERVDGAWSLRLDGARVRAREVVLTTGGYDRRLRPAVQRALQPIATYIAVTEPLGDRLQECLPQPVAVYDNRFAFDYYRPLPDGRLLWGGRISIASRSPAAIRRLMGRDLARVFPSLQGVRLEQAWGGWMSYARHEMPLLGQLPDGLWHGLAFGGHGMATTVLAGQVLAEALSGDRRRLSAFEPWPARWAGGPIGRAVVQGKYWWLQARDWWASRGS</sequence>
<organism evidence="2 3">
    <name type="scientific">Wenzhouxiangella marina</name>
    <dbReference type="NCBI Taxonomy" id="1579979"/>
    <lineage>
        <taxon>Bacteria</taxon>
        <taxon>Pseudomonadati</taxon>
        <taxon>Pseudomonadota</taxon>
        <taxon>Gammaproteobacteria</taxon>
        <taxon>Chromatiales</taxon>
        <taxon>Wenzhouxiangellaceae</taxon>
        <taxon>Wenzhouxiangella</taxon>
    </lineage>
</organism>
<evidence type="ECO:0000313" key="3">
    <source>
        <dbReference type="Proteomes" id="UP000066624"/>
    </source>
</evidence>
<dbReference type="SUPFAM" id="SSF51905">
    <property type="entry name" value="FAD/NAD(P)-binding domain"/>
    <property type="match status" value="1"/>
</dbReference>
<dbReference type="STRING" id="1579979.WM2015_1767"/>
<dbReference type="PANTHER" id="PTHR13847:SF281">
    <property type="entry name" value="FAD DEPENDENT OXIDOREDUCTASE DOMAIN-CONTAINING PROTEIN"/>
    <property type="match status" value="1"/>
</dbReference>
<accession>A0A0K0XWQ5</accession>
<dbReference type="RefSeq" id="WP_049725717.1">
    <property type="nucleotide sequence ID" value="NZ_CP012154.1"/>
</dbReference>
<dbReference type="Proteomes" id="UP000066624">
    <property type="component" value="Chromosome"/>
</dbReference>
<dbReference type="PATRIC" id="fig|1579979.3.peg.1809"/>
<reference evidence="2 3" key="1">
    <citation type="submission" date="2015-07" db="EMBL/GenBank/DDBJ databases">
        <authorList>
            <person name="Noorani M."/>
        </authorList>
    </citation>
    <scope>NUCLEOTIDE SEQUENCE [LARGE SCALE GENOMIC DNA]</scope>
    <source>
        <strain evidence="2 3">KCTC 42284</strain>
    </source>
</reference>
<dbReference type="GO" id="GO:0005737">
    <property type="term" value="C:cytoplasm"/>
    <property type="evidence" value="ECO:0007669"/>
    <property type="project" value="TreeGrafter"/>
</dbReference>
<dbReference type="OrthoDB" id="311718at2"/>